<feature type="region of interest" description="Disordered" evidence="1">
    <location>
        <begin position="1"/>
        <end position="82"/>
    </location>
</feature>
<dbReference type="EMBL" id="CP023189">
    <property type="protein sequence ID" value="AXM99168.1"/>
    <property type="molecule type" value="Genomic_DNA"/>
</dbReference>
<evidence type="ECO:0000313" key="2">
    <source>
        <dbReference type="EMBL" id="AXM99168.1"/>
    </source>
</evidence>
<dbReference type="Proteomes" id="UP000256572">
    <property type="component" value="Chromosome"/>
</dbReference>
<dbReference type="AlphaFoldDB" id="A0AAN1U7V9"/>
<sequence length="82" mass="8892">MAGRPEPFGSIMRHGAPLRSTPQHAAAHHFTSQRYGEQSFGSVPRNGAYRSTMRHSASQLPAPLRAATQHNEKTGGIMLPVT</sequence>
<protein>
    <submittedName>
        <fullName evidence="2">Uncharacterized protein</fullName>
    </submittedName>
</protein>
<proteinExistence type="predicted"/>
<feature type="compositionally biased region" description="Polar residues" evidence="1">
    <location>
        <begin position="30"/>
        <end position="41"/>
    </location>
</feature>
<evidence type="ECO:0000256" key="1">
    <source>
        <dbReference type="SAM" id="MobiDB-lite"/>
    </source>
</evidence>
<evidence type="ECO:0000313" key="3">
    <source>
        <dbReference type="Proteomes" id="UP000256572"/>
    </source>
</evidence>
<accession>A0AAN1U7V9</accession>
<gene>
    <name evidence="2" type="ORF">CJF59_00210</name>
</gene>
<organism evidence="2 3">
    <name type="scientific">Acetobacter pomorum</name>
    <dbReference type="NCBI Taxonomy" id="65959"/>
    <lineage>
        <taxon>Bacteria</taxon>
        <taxon>Pseudomonadati</taxon>
        <taxon>Pseudomonadota</taxon>
        <taxon>Alphaproteobacteria</taxon>
        <taxon>Acetobacterales</taxon>
        <taxon>Acetobacteraceae</taxon>
        <taxon>Acetobacter</taxon>
    </lineage>
</organism>
<reference evidence="2 3" key="1">
    <citation type="submission" date="2017-09" db="EMBL/GenBank/DDBJ databases">
        <authorList>
            <person name="Kim K.H."/>
            <person name="Chun B.H."/>
            <person name="Han G.S."/>
            <person name="Hyun S.G."/>
            <person name="Jeon C.O."/>
        </authorList>
    </citation>
    <scope>NUCLEOTIDE SEQUENCE [LARGE SCALE GENOMIC DNA]</scope>
    <source>
        <strain evidence="2 3">SH</strain>
    </source>
</reference>
<name>A0AAN1U7V9_9PROT</name>
<reference evidence="2 3" key="2">
    <citation type="submission" date="2018-08" db="EMBL/GenBank/DDBJ databases">
        <title>Acetobacter oryzifermentans sp. nov., isolated from Korea traditional vinegar and reclassification of Acetobacter pasteurianus subsp. ascendens (Henneberg 1898) as Acetobacter ascendens comb. nov.</title>
        <authorList>
            <person name="Cho G.Y."/>
            <person name="Lee S.H."/>
        </authorList>
    </citation>
    <scope>NUCLEOTIDE SEQUENCE [LARGE SCALE GENOMIC DNA]</scope>
    <source>
        <strain evidence="2 3">SH</strain>
    </source>
</reference>